<feature type="chain" id="PRO_5021731786" description="SPOR domain-containing protein" evidence="1">
    <location>
        <begin position="27"/>
        <end position="205"/>
    </location>
</feature>
<organism evidence="2 3">
    <name type="scientific">Rubripirellula lacrimiformis</name>
    <dbReference type="NCBI Taxonomy" id="1930273"/>
    <lineage>
        <taxon>Bacteria</taxon>
        <taxon>Pseudomonadati</taxon>
        <taxon>Planctomycetota</taxon>
        <taxon>Planctomycetia</taxon>
        <taxon>Pirellulales</taxon>
        <taxon>Pirellulaceae</taxon>
        <taxon>Rubripirellula</taxon>
    </lineage>
</organism>
<dbReference type="Proteomes" id="UP000318538">
    <property type="component" value="Chromosome"/>
</dbReference>
<proteinExistence type="predicted"/>
<evidence type="ECO:0000313" key="3">
    <source>
        <dbReference type="Proteomes" id="UP000318538"/>
    </source>
</evidence>
<gene>
    <name evidence="2" type="ORF">K227x_28400</name>
</gene>
<dbReference type="KEGG" id="rlc:K227x_28400"/>
<feature type="signal peptide" evidence="1">
    <location>
        <begin position="1"/>
        <end position="26"/>
    </location>
</feature>
<sequence precursor="true">MLPKRTVFAAAAVAAVGIFISLPVTGNDPNALASGNEYLAFRLPLWKTSHFDDAAQAEKQIARLAKFGCETKQDQNNVSYRCTNWCSIQGESPRQSQRWGQWLTTLGFEISHVEIDEAFTRGNEVIEFRMPDWKSIQSDRSRQQQQFVDYLRRLGVEVEVQKHQHHSEIRYRAPTWRNLRFGNQDSADQTRAWLKQQGFEARYRY</sequence>
<protein>
    <recommendedName>
        <fullName evidence="4">SPOR domain-containing protein</fullName>
    </recommendedName>
</protein>
<keyword evidence="3" id="KW-1185">Reference proteome</keyword>
<evidence type="ECO:0008006" key="4">
    <source>
        <dbReference type="Google" id="ProtNLM"/>
    </source>
</evidence>
<accession>A0A517NBD5</accession>
<dbReference type="AlphaFoldDB" id="A0A517NBD5"/>
<reference evidence="2 3" key="1">
    <citation type="submission" date="2019-02" db="EMBL/GenBank/DDBJ databases">
        <title>Deep-cultivation of Planctomycetes and their phenomic and genomic characterization uncovers novel biology.</title>
        <authorList>
            <person name="Wiegand S."/>
            <person name="Jogler M."/>
            <person name="Boedeker C."/>
            <person name="Pinto D."/>
            <person name="Vollmers J."/>
            <person name="Rivas-Marin E."/>
            <person name="Kohn T."/>
            <person name="Peeters S.H."/>
            <person name="Heuer A."/>
            <person name="Rast P."/>
            <person name="Oberbeckmann S."/>
            <person name="Bunk B."/>
            <person name="Jeske O."/>
            <person name="Meyerdierks A."/>
            <person name="Storesund J.E."/>
            <person name="Kallscheuer N."/>
            <person name="Luecker S."/>
            <person name="Lage O.M."/>
            <person name="Pohl T."/>
            <person name="Merkel B.J."/>
            <person name="Hornburger P."/>
            <person name="Mueller R.-W."/>
            <person name="Bruemmer F."/>
            <person name="Labrenz M."/>
            <person name="Spormann A.M."/>
            <person name="Op den Camp H."/>
            <person name="Overmann J."/>
            <person name="Amann R."/>
            <person name="Jetten M.S.M."/>
            <person name="Mascher T."/>
            <person name="Medema M.H."/>
            <person name="Devos D.P."/>
            <person name="Kaster A.-K."/>
            <person name="Ovreas L."/>
            <person name="Rohde M."/>
            <person name="Galperin M.Y."/>
            <person name="Jogler C."/>
        </authorList>
    </citation>
    <scope>NUCLEOTIDE SEQUENCE [LARGE SCALE GENOMIC DNA]</scope>
    <source>
        <strain evidence="2 3">K22_7</strain>
    </source>
</reference>
<dbReference type="EMBL" id="CP036525">
    <property type="protein sequence ID" value="QDT04449.1"/>
    <property type="molecule type" value="Genomic_DNA"/>
</dbReference>
<keyword evidence="1" id="KW-0732">Signal</keyword>
<name>A0A517NBD5_9BACT</name>
<evidence type="ECO:0000256" key="1">
    <source>
        <dbReference type="SAM" id="SignalP"/>
    </source>
</evidence>
<evidence type="ECO:0000313" key="2">
    <source>
        <dbReference type="EMBL" id="QDT04449.1"/>
    </source>
</evidence>